<reference evidence="1" key="1">
    <citation type="journal article" date="2019" name="bioRxiv">
        <title>The Genome of the Zebra Mussel, Dreissena polymorpha: A Resource for Invasive Species Research.</title>
        <authorList>
            <person name="McCartney M.A."/>
            <person name="Auch B."/>
            <person name="Kono T."/>
            <person name="Mallez S."/>
            <person name="Zhang Y."/>
            <person name="Obille A."/>
            <person name="Becker A."/>
            <person name="Abrahante J.E."/>
            <person name="Garbe J."/>
            <person name="Badalamenti J.P."/>
            <person name="Herman A."/>
            <person name="Mangelson H."/>
            <person name="Liachko I."/>
            <person name="Sullivan S."/>
            <person name="Sone E.D."/>
            <person name="Koren S."/>
            <person name="Silverstein K.A.T."/>
            <person name="Beckman K.B."/>
            <person name="Gohl D.M."/>
        </authorList>
    </citation>
    <scope>NUCLEOTIDE SEQUENCE</scope>
    <source>
        <strain evidence="1">Duluth1</strain>
        <tissue evidence="1">Whole animal</tissue>
    </source>
</reference>
<organism evidence="1 2">
    <name type="scientific">Dreissena polymorpha</name>
    <name type="common">Zebra mussel</name>
    <name type="synonym">Mytilus polymorpha</name>
    <dbReference type="NCBI Taxonomy" id="45954"/>
    <lineage>
        <taxon>Eukaryota</taxon>
        <taxon>Metazoa</taxon>
        <taxon>Spiralia</taxon>
        <taxon>Lophotrochozoa</taxon>
        <taxon>Mollusca</taxon>
        <taxon>Bivalvia</taxon>
        <taxon>Autobranchia</taxon>
        <taxon>Heteroconchia</taxon>
        <taxon>Euheterodonta</taxon>
        <taxon>Imparidentia</taxon>
        <taxon>Neoheterodontei</taxon>
        <taxon>Myida</taxon>
        <taxon>Dreissenoidea</taxon>
        <taxon>Dreissenidae</taxon>
        <taxon>Dreissena</taxon>
    </lineage>
</organism>
<evidence type="ECO:0000313" key="1">
    <source>
        <dbReference type="EMBL" id="KAH3820677.1"/>
    </source>
</evidence>
<reference evidence="1" key="2">
    <citation type="submission" date="2020-11" db="EMBL/GenBank/DDBJ databases">
        <authorList>
            <person name="McCartney M.A."/>
            <person name="Auch B."/>
            <person name="Kono T."/>
            <person name="Mallez S."/>
            <person name="Becker A."/>
            <person name="Gohl D.M."/>
            <person name="Silverstein K.A.T."/>
            <person name="Koren S."/>
            <person name="Bechman K.B."/>
            <person name="Herman A."/>
            <person name="Abrahante J.E."/>
            <person name="Garbe J."/>
        </authorList>
    </citation>
    <scope>NUCLEOTIDE SEQUENCE</scope>
    <source>
        <strain evidence="1">Duluth1</strain>
        <tissue evidence="1">Whole animal</tissue>
    </source>
</reference>
<gene>
    <name evidence="1" type="ORF">DPMN_122425</name>
</gene>
<sequence>MLAVVGNCTLSWVPTADQINSIKPVQAIGYWSGSVGMSDRGRSVKYKIELIVKQSSGDRIDIFYTICTRSARPLPEFTRLLPYGYSTVHDHVPIAIRQEVEKKSRIPVLVELGRVWSGNFNDRDDRVDRIGSGNPPEKIRRRSYACAII</sequence>
<protein>
    <submittedName>
        <fullName evidence="1">Uncharacterized protein</fullName>
    </submittedName>
</protein>
<dbReference type="EMBL" id="JAIWYP010000005">
    <property type="protein sequence ID" value="KAH3820677.1"/>
    <property type="molecule type" value="Genomic_DNA"/>
</dbReference>
<keyword evidence="2" id="KW-1185">Reference proteome</keyword>
<comment type="caution">
    <text evidence="1">The sequence shown here is derived from an EMBL/GenBank/DDBJ whole genome shotgun (WGS) entry which is preliminary data.</text>
</comment>
<dbReference type="AlphaFoldDB" id="A0A9D4GPN7"/>
<name>A0A9D4GPN7_DREPO</name>
<accession>A0A9D4GPN7</accession>
<dbReference type="Proteomes" id="UP000828390">
    <property type="component" value="Unassembled WGS sequence"/>
</dbReference>
<proteinExistence type="predicted"/>
<evidence type="ECO:0000313" key="2">
    <source>
        <dbReference type="Proteomes" id="UP000828390"/>
    </source>
</evidence>